<evidence type="ECO:0000313" key="5">
    <source>
        <dbReference type="Proteomes" id="UP000261223"/>
    </source>
</evidence>
<sequence>MQNETFTDINGFCPILFRQKELLMSIDGVGRVAAANMIITTEAFTHFDAPREFNWYGGVAPSSYSSGSSQYSKARISADN</sequence>
<dbReference type="RefSeq" id="WP_117741651.1">
    <property type="nucleotide sequence ID" value="NZ_QRUB01000030.1"/>
</dbReference>
<dbReference type="GO" id="GO:0003677">
    <property type="term" value="F:DNA binding"/>
    <property type="evidence" value="ECO:0007669"/>
    <property type="project" value="InterPro"/>
</dbReference>
<feature type="region of interest" description="Disordered" evidence="1">
    <location>
        <begin position="61"/>
        <end position="80"/>
    </location>
</feature>
<dbReference type="Pfam" id="PF02371">
    <property type="entry name" value="Transposase_20"/>
    <property type="match status" value="1"/>
</dbReference>
<evidence type="ECO:0000259" key="2">
    <source>
        <dbReference type="Pfam" id="PF02371"/>
    </source>
</evidence>
<accession>A0A3E4UQ62</accession>
<dbReference type="EMBL" id="QRUB01000030">
    <property type="protein sequence ID" value="RGR25918.1"/>
    <property type="molecule type" value="Genomic_DNA"/>
</dbReference>
<evidence type="ECO:0000313" key="3">
    <source>
        <dbReference type="EMBL" id="RGM13686.1"/>
    </source>
</evidence>
<dbReference type="Proteomes" id="UP000261223">
    <property type="component" value="Unassembled WGS sequence"/>
</dbReference>
<name>A0A3E4UQ62_BACSE</name>
<evidence type="ECO:0000256" key="1">
    <source>
        <dbReference type="SAM" id="MobiDB-lite"/>
    </source>
</evidence>
<protein>
    <recommendedName>
        <fullName evidence="2">Transposase IS116/IS110/IS902 C-terminal domain-containing protein</fullName>
    </recommendedName>
</protein>
<proteinExistence type="predicted"/>
<evidence type="ECO:0000313" key="4">
    <source>
        <dbReference type="EMBL" id="RGR25918.1"/>
    </source>
</evidence>
<dbReference type="GO" id="GO:0006313">
    <property type="term" value="P:DNA transposition"/>
    <property type="evidence" value="ECO:0007669"/>
    <property type="project" value="InterPro"/>
</dbReference>
<dbReference type="Proteomes" id="UP000284161">
    <property type="component" value="Unassembled WGS sequence"/>
</dbReference>
<dbReference type="AlphaFoldDB" id="A0A3E4UQ62"/>
<organism evidence="3 5">
    <name type="scientific">Bacteroides stercoris</name>
    <dbReference type="NCBI Taxonomy" id="46506"/>
    <lineage>
        <taxon>Bacteria</taxon>
        <taxon>Pseudomonadati</taxon>
        <taxon>Bacteroidota</taxon>
        <taxon>Bacteroidia</taxon>
        <taxon>Bacteroidales</taxon>
        <taxon>Bacteroidaceae</taxon>
        <taxon>Bacteroides</taxon>
    </lineage>
</organism>
<evidence type="ECO:0000313" key="6">
    <source>
        <dbReference type="Proteomes" id="UP000284161"/>
    </source>
</evidence>
<dbReference type="GO" id="GO:0004803">
    <property type="term" value="F:transposase activity"/>
    <property type="evidence" value="ECO:0007669"/>
    <property type="project" value="InterPro"/>
</dbReference>
<comment type="caution">
    <text evidence="3">The sequence shown here is derived from an EMBL/GenBank/DDBJ whole genome shotgun (WGS) entry which is preliminary data.</text>
</comment>
<reference evidence="5 6" key="1">
    <citation type="submission" date="2018-08" db="EMBL/GenBank/DDBJ databases">
        <title>A genome reference for cultivated species of the human gut microbiota.</title>
        <authorList>
            <person name="Zou Y."/>
            <person name="Xue W."/>
            <person name="Luo G."/>
        </authorList>
    </citation>
    <scope>NUCLEOTIDE SEQUENCE [LARGE SCALE GENOMIC DNA]</scope>
    <source>
        <strain evidence="4 6">AF25-6</strain>
        <strain evidence="3 5">TF03-6</strain>
    </source>
</reference>
<feature type="domain" description="Transposase IS116/IS110/IS902 C-terminal" evidence="2">
    <location>
        <begin position="21"/>
        <end position="78"/>
    </location>
</feature>
<gene>
    <name evidence="4" type="ORF">DWY58_17105</name>
    <name evidence="3" type="ORF">DXC34_07780</name>
</gene>
<feature type="compositionally biased region" description="Low complexity" evidence="1">
    <location>
        <begin position="62"/>
        <end position="72"/>
    </location>
</feature>
<dbReference type="EMBL" id="QSSV01000008">
    <property type="protein sequence ID" value="RGM13686.1"/>
    <property type="molecule type" value="Genomic_DNA"/>
</dbReference>
<dbReference type="InterPro" id="IPR003346">
    <property type="entry name" value="Transposase_20"/>
</dbReference>